<keyword evidence="1" id="KW-0175">Coiled coil</keyword>
<evidence type="ECO:0000256" key="2">
    <source>
        <dbReference type="SAM" id="Phobius"/>
    </source>
</evidence>
<comment type="caution">
    <text evidence="4">The sequence shown here is derived from an EMBL/GenBank/DDBJ whole genome shotgun (WGS) entry which is preliminary data.</text>
</comment>
<feature type="transmembrane region" description="Helical" evidence="2">
    <location>
        <begin position="221"/>
        <end position="243"/>
    </location>
</feature>
<dbReference type="Proteomes" id="UP001218218">
    <property type="component" value="Unassembled WGS sequence"/>
</dbReference>
<dbReference type="EMBL" id="JARIHO010000026">
    <property type="protein sequence ID" value="KAJ7340587.1"/>
    <property type="molecule type" value="Genomic_DNA"/>
</dbReference>
<evidence type="ECO:0000313" key="5">
    <source>
        <dbReference type="Proteomes" id="UP001218218"/>
    </source>
</evidence>
<feature type="transmembrane region" description="Helical" evidence="2">
    <location>
        <begin position="128"/>
        <end position="152"/>
    </location>
</feature>
<gene>
    <name evidence="4" type="ORF">DFH08DRAFT_938517</name>
</gene>
<keyword evidence="2" id="KW-0472">Membrane</keyword>
<feature type="domain" description="DUF6535" evidence="3">
    <location>
        <begin position="130"/>
        <end position="216"/>
    </location>
</feature>
<keyword evidence="2" id="KW-1133">Transmembrane helix</keyword>
<feature type="transmembrane region" description="Helical" evidence="2">
    <location>
        <begin position="98"/>
        <end position="116"/>
    </location>
</feature>
<dbReference type="AlphaFoldDB" id="A0AAD7ENV9"/>
<feature type="domain" description="DUF6535" evidence="3">
    <location>
        <begin position="73"/>
        <end position="121"/>
    </location>
</feature>
<evidence type="ECO:0000256" key="1">
    <source>
        <dbReference type="SAM" id="Coils"/>
    </source>
</evidence>
<keyword evidence="5" id="KW-1185">Reference proteome</keyword>
<protein>
    <recommendedName>
        <fullName evidence="3">DUF6535 domain-containing protein</fullName>
    </recommendedName>
</protein>
<feature type="coiled-coil region" evidence="1">
    <location>
        <begin position="30"/>
        <end position="58"/>
    </location>
</feature>
<dbReference type="Pfam" id="PF20153">
    <property type="entry name" value="DUF6535"/>
    <property type="match status" value="2"/>
</dbReference>
<dbReference type="InterPro" id="IPR045338">
    <property type="entry name" value="DUF6535"/>
</dbReference>
<reference evidence="4" key="1">
    <citation type="submission" date="2023-03" db="EMBL/GenBank/DDBJ databases">
        <title>Massive genome expansion in bonnet fungi (Mycena s.s.) driven by repeated elements and novel gene families across ecological guilds.</title>
        <authorList>
            <consortium name="Lawrence Berkeley National Laboratory"/>
            <person name="Harder C.B."/>
            <person name="Miyauchi S."/>
            <person name="Viragh M."/>
            <person name="Kuo A."/>
            <person name="Thoen E."/>
            <person name="Andreopoulos B."/>
            <person name="Lu D."/>
            <person name="Skrede I."/>
            <person name="Drula E."/>
            <person name="Henrissat B."/>
            <person name="Morin E."/>
            <person name="Kohler A."/>
            <person name="Barry K."/>
            <person name="LaButti K."/>
            <person name="Morin E."/>
            <person name="Salamov A."/>
            <person name="Lipzen A."/>
            <person name="Mereny Z."/>
            <person name="Hegedus B."/>
            <person name="Baldrian P."/>
            <person name="Stursova M."/>
            <person name="Weitz H."/>
            <person name="Taylor A."/>
            <person name="Grigoriev I.V."/>
            <person name="Nagy L.G."/>
            <person name="Martin F."/>
            <person name="Kauserud H."/>
        </authorList>
    </citation>
    <scope>NUCLEOTIDE SEQUENCE</scope>
    <source>
        <strain evidence="4">CBHHK002</strain>
    </source>
</reference>
<evidence type="ECO:0000259" key="3">
    <source>
        <dbReference type="Pfam" id="PF20153"/>
    </source>
</evidence>
<feature type="transmembrane region" description="Helical" evidence="2">
    <location>
        <begin position="255"/>
        <end position="278"/>
    </location>
</feature>
<sequence>MEFPVDSMDGPPLSDNDRLITVLQTCFAELARKQEEHAKKQEKHAKTQEEQADKLFEALKPKVPVTDRKTAFWNAYKNLADEHDKEFQQKYSTDLDTALIFAGLFSAISSAFIIQIQPAIQLHDTPLLILVAQCLLYVSLCLTLLAALLAVLGKQWLMYYSAAGERGTSEARGLERQSKLDGLRKWKFDTILQIFPLLLQFGLLVFAIALSVYLWTVQHALAIIVIFFTSFGFVAYTFLLLSAAVSPDSPFQNPLVPLISLCLGKLLLFFGTVLGLTLEYTYPYWSICRLRTACSQYLSGSRNYLPLFLQHQLQQDSTNLDWDPPTLFCNEFTPEPSAEVPAVSWVLETSTDPLIIDMAAEMVIDLQWSATRDDRLQLNRLRDGILECFKVEIWNGKPTLGQSRDGMAQRAIHLGQAYCALRSVFLSGKFQPWPQIRYHQYTIGMLTPELANVVQNLADKPAVLCGSNQKLATKWALRVIPTISYSDWDSKKKNLEYFLNQFDHEIPTLDVESFTDYLFCIYSFLSTISRCDVGLMDKSRYRNKLFHQIFSALLVELKTEKISMATAAKILETTAQLASKGEQDFKFRQQTIINHFCSSLPQTEGWIGVVLATLFFSEMYPLDVSLNAKHCLKGDTNWIYKALENFNNSAKDHNWDTRTVTEVNGLLNALLHYGAPPAKENLHLLVQVLSFPGRISISAALLLLATNWFQDVELRLTLQQGSVWSSLIHIASDNWEIARIFIRLGHTLASIPDWQPFIHQELCSWITLFFRGLAHWRLVKEYNSVLSQIWNPVSREYEFSDDNEKALGLTSIALLEIWEDLDFAAANILNKFVQMLRCTNWAVLQWFHEKDEEERDRAYFTNSGPEITPRFITAFSITLHDSLVRVVATIRMHTSTGNTPSDSGELSAERRKAFDLIVQILENIVDKMPLSMSDVEPEQRDWKYWNKLQYQLHTEINEFERSLK</sequence>
<name>A0AAD7ENV9_9AGAR</name>
<feature type="transmembrane region" description="Helical" evidence="2">
    <location>
        <begin position="194"/>
        <end position="215"/>
    </location>
</feature>
<proteinExistence type="predicted"/>
<keyword evidence="2" id="KW-0812">Transmembrane</keyword>
<evidence type="ECO:0000313" key="4">
    <source>
        <dbReference type="EMBL" id="KAJ7340587.1"/>
    </source>
</evidence>
<organism evidence="4 5">
    <name type="scientific">Mycena albidolilacea</name>
    <dbReference type="NCBI Taxonomy" id="1033008"/>
    <lineage>
        <taxon>Eukaryota</taxon>
        <taxon>Fungi</taxon>
        <taxon>Dikarya</taxon>
        <taxon>Basidiomycota</taxon>
        <taxon>Agaricomycotina</taxon>
        <taxon>Agaricomycetes</taxon>
        <taxon>Agaricomycetidae</taxon>
        <taxon>Agaricales</taxon>
        <taxon>Marasmiineae</taxon>
        <taxon>Mycenaceae</taxon>
        <taxon>Mycena</taxon>
    </lineage>
</organism>
<accession>A0AAD7ENV9</accession>